<feature type="transmembrane region" description="Helical" evidence="5">
    <location>
        <begin position="146"/>
        <end position="174"/>
    </location>
</feature>
<keyword evidence="3 5" id="KW-1133">Transmembrane helix</keyword>
<organism evidence="6 7">
    <name type="scientific">Marine Group III euryarchaeote CG-Epi4</name>
    <dbReference type="NCBI Taxonomy" id="1888998"/>
    <lineage>
        <taxon>Archaea</taxon>
        <taxon>Methanobacteriati</taxon>
        <taxon>Thermoplasmatota</taxon>
        <taxon>Thermoplasmata</taxon>
        <taxon>Candidatus Thermoprofundales</taxon>
    </lineage>
</organism>
<comment type="caution">
    <text evidence="6">The sequence shown here is derived from an EMBL/GenBank/DDBJ whole genome shotgun (WGS) entry which is preliminary data.</text>
</comment>
<feature type="transmembrane region" description="Helical" evidence="5">
    <location>
        <begin position="84"/>
        <end position="103"/>
    </location>
</feature>
<dbReference type="GO" id="GO:0012505">
    <property type="term" value="C:endomembrane system"/>
    <property type="evidence" value="ECO:0007669"/>
    <property type="project" value="UniProtKB-SubCell"/>
</dbReference>
<dbReference type="InterPro" id="IPR006639">
    <property type="entry name" value="Preselin/SPP"/>
</dbReference>
<comment type="subcellular location">
    <subcellularLocation>
        <location evidence="1">Endomembrane system</location>
        <topology evidence="1">Multi-pass membrane protein</topology>
    </subcellularLocation>
</comment>
<proteinExistence type="predicted"/>
<dbReference type="GO" id="GO:0016020">
    <property type="term" value="C:membrane"/>
    <property type="evidence" value="ECO:0007669"/>
    <property type="project" value="InterPro"/>
</dbReference>
<gene>
    <name evidence="6" type="ORF">BEU01_03315</name>
</gene>
<evidence type="ECO:0000256" key="3">
    <source>
        <dbReference type="ARBA" id="ARBA00022989"/>
    </source>
</evidence>
<evidence type="ECO:0000256" key="4">
    <source>
        <dbReference type="ARBA" id="ARBA00023136"/>
    </source>
</evidence>
<name>A0A1J5TIZ4_9ARCH</name>
<dbReference type="Pfam" id="PF06550">
    <property type="entry name" value="SPP"/>
    <property type="match status" value="1"/>
</dbReference>
<evidence type="ECO:0000313" key="7">
    <source>
        <dbReference type="Proteomes" id="UP000183375"/>
    </source>
</evidence>
<accession>A0A1J5TIZ4</accession>
<evidence type="ECO:0000256" key="5">
    <source>
        <dbReference type="SAM" id="Phobius"/>
    </source>
</evidence>
<dbReference type="EMBL" id="MIYX01000016">
    <property type="protein sequence ID" value="OIR20911.1"/>
    <property type="molecule type" value="Genomic_DNA"/>
</dbReference>
<sequence>MSDSSNVEQSLSEAWGENKIPIMALAFCFILSHILAMFIVPAFEEAEVQAFEDPEDPVNSIVYIGIILVFTAFVLWIAKNGLDYVLQAIFLSSIGVTFIYVFYPFFYAYGITDTAGYIGASAFAVQLTFLLMTYPEWYVIDIAGIILAAGVAAIFGISFGLLPAILLLIGLAIYDAWAVYRTGHMVDLADSVMDLKLPILLVMPKTSSYSFLSQGSLNEQIESGEKREALFMGLGDLVIPGALVVSAKATLGWAVGLSAMIGSVIGFFILMIFVLSGRPQAGLPLLNGGAIVGYLFGAFVFAGDLGL</sequence>
<keyword evidence="4 5" id="KW-0472">Membrane</keyword>
<dbReference type="NCBIfam" id="NF041679">
    <property type="entry name" value="IMP_arch_presen"/>
    <property type="match status" value="1"/>
</dbReference>
<dbReference type="GO" id="GO:0042500">
    <property type="term" value="F:aspartic endopeptidase activity, intramembrane cleaving"/>
    <property type="evidence" value="ECO:0007669"/>
    <property type="project" value="InterPro"/>
</dbReference>
<protein>
    <submittedName>
        <fullName evidence="6">Uncharacterized protein</fullName>
    </submittedName>
</protein>
<feature type="transmembrane region" description="Helical" evidence="5">
    <location>
        <begin position="20"/>
        <end position="40"/>
    </location>
</feature>
<dbReference type="AlphaFoldDB" id="A0A1J5TIZ4"/>
<keyword evidence="2 5" id="KW-0812">Transmembrane</keyword>
<feature type="transmembrane region" description="Helical" evidence="5">
    <location>
        <begin position="115"/>
        <end position="134"/>
    </location>
</feature>
<evidence type="ECO:0000256" key="1">
    <source>
        <dbReference type="ARBA" id="ARBA00004127"/>
    </source>
</evidence>
<reference evidence="6 7" key="1">
    <citation type="submission" date="2016-08" db="EMBL/GenBank/DDBJ databases">
        <title>New Insights into Marine Group III Euryarchaeota, from dark to light.</title>
        <authorList>
            <person name="Haro-Moreno J.M."/>
            <person name="Rodriguez-Valera F."/>
            <person name="Lopez-Garcia P."/>
            <person name="Moreira D."/>
            <person name="Martin-Cuadrado A.B."/>
        </authorList>
    </citation>
    <scope>NUCLEOTIDE SEQUENCE [LARGE SCALE GENOMIC DNA]</scope>
    <source>
        <strain evidence="6">CG-Epi4</strain>
    </source>
</reference>
<evidence type="ECO:0000256" key="2">
    <source>
        <dbReference type="ARBA" id="ARBA00022692"/>
    </source>
</evidence>
<feature type="transmembrane region" description="Helical" evidence="5">
    <location>
        <begin position="61"/>
        <end position="78"/>
    </location>
</feature>
<evidence type="ECO:0000313" key="6">
    <source>
        <dbReference type="EMBL" id="OIR20911.1"/>
    </source>
</evidence>
<dbReference type="SMART" id="SM00730">
    <property type="entry name" value="PSN"/>
    <property type="match status" value="1"/>
</dbReference>
<feature type="transmembrane region" description="Helical" evidence="5">
    <location>
        <begin position="282"/>
        <end position="302"/>
    </location>
</feature>
<dbReference type="Proteomes" id="UP000183375">
    <property type="component" value="Unassembled WGS sequence"/>
</dbReference>
<feature type="transmembrane region" description="Helical" evidence="5">
    <location>
        <begin position="253"/>
        <end position="275"/>
    </location>
</feature>
<dbReference type="InterPro" id="IPR010545">
    <property type="entry name" value="SPP"/>
</dbReference>